<dbReference type="RefSeq" id="WP_104096232.1">
    <property type="nucleotide sequence ID" value="NZ_JACHBP010000001.1"/>
</dbReference>
<accession>A0A4R8VD28</accession>
<evidence type="ECO:0000256" key="1">
    <source>
        <dbReference type="SAM" id="MobiDB-lite"/>
    </source>
</evidence>
<evidence type="ECO:0000256" key="2">
    <source>
        <dbReference type="SAM" id="Phobius"/>
    </source>
</evidence>
<evidence type="ECO:0000313" key="6">
    <source>
        <dbReference type="Proteomes" id="UP000298488"/>
    </source>
</evidence>
<dbReference type="AlphaFoldDB" id="A0A4R8VD28"/>
<evidence type="ECO:0000313" key="5">
    <source>
        <dbReference type="EMBL" id="TFB80376.1"/>
    </source>
</evidence>
<feature type="transmembrane region" description="Helical" evidence="2">
    <location>
        <begin position="867"/>
        <end position="885"/>
    </location>
</feature>
<dbReference type="OrthoDB" id="9772590at2"/>
<gene>
    <name evidence="5" type="ORF">E3N84_10255</name>
</gene>
<keyword evidence="2" id="KW-0812">Transmembrane</keyword>
<keyword evidence="2" id="KW-0472">Membrane</keyword>
<sequence length="1023" mass="105961">MIRRKLGAGIAVSALILASILAGSTAAFAAPAPPLVDQTFADPWITASDQPSVQGSNELGTSQIDVEASQDGLNYTPYCSIPQSLSGTAWYCSSPTGTLALGTNYIRAIATDAVPASSAPGPAITITVVNAPTITGPADGLYTNDYQPTFQGTSDGTYFDVYSSDFTTHFCGGTVVNQTWNCTSATVPDGDYTYLVQTTFGATTIFSSSRTLHIDTVLSPPNTDITGPAGTVDGSGELHSASTDPNPTISGIAEPGSTIYLWQNYSEVACQGGAPVADNTGAWSCTLAVALPTSGVYVFGSQQTDPAGNTNYMGSPDEQLALTYTDTTPPMPPVVTSPIGNVALGTNTVITNSTGATVTGTGEPGATLDIVGNACMITPTIVDASGNWTCQLTTPMTPDGTYDVFFGQTDAALNSSPLASPYIHFDVDTIAPGAPSVTTPSGPSSGGVMRASTKETHPVITGTGEYGATARIYVGGSAPVACDESPLVIGEGGFTCTVKNTLSPGVYYFGFSQTDAAGNSSGAPVVRLQLTVVAPPPAPVILPTLGLNWFLQFASDSNAPAPGQNVTLTGSDLPAGATVSAELHSTPVDLGTAMVRDDGTFTLNTVIPSTVEPGAHHYVVTVTPLTGEPQTSELPVTVVAAPPPAIPQPVVPASPTDGATTTGTGDPVGSESRDTPSSPNQLSNALPTLQDIISNPLVIGAAAASSLALLFLVAFPAEILNSTLDENYERIFGRIPRVRMPWLARLRDRLKRTPAVGGLALTTLAALILSFADPRFGFDLASLRLFLACAIGMFVLGFIANAVTGIILKRRWNITSVIELQPFGLVVAIVGVILSRALDFAPGLLVGLVLGLSLSASASLKEESRAVLTWFGVILGLSVLGWIGYSFFSGVVAPGTFAGALVDDSIVAIATEGISGLVIGLLPIGFLDGRTVFRNSRWQWIGTYVLTLVAFFVIVVPSGALWGDISGPFWIWLVVLLAFAALCIGVYLWFRAHPESEDDAAVDAESTQSDSDISDRDKSVHQY</sequence>
<name>A0A4R8VD28_9MICO</name>
<dbReference type="InterPro" id="IPR041498">
    <property type="entry name" value="Big_6"/>
</dbReference>
<dbReference type="EMBL" id="SOFI01000003">
    <property type="protein sequence ID" value="TFB80376.1"/>
    <property type="molecule type" value="Genomic_DNA"/>
</dbReference>
<evidence type="ECO:0000259" key="4">
    <source>
        <dbReference type="Pfam" id="PF17936"/>
    </source>
</evidence>
<dbReference type="Proteomes" id="UP000298488">
    <property type="component" value="Unassembled WGS sequence"/>
</dbReference>
<feature type="compositionally biased region" description="Basic and acidic residues" evidence="1">
    <location>
        <begin position="1013"/>
        <end position="1023"/>
    </location>
</feature>
<feature type="transmembrane region" description="Helical" evidence="2">
    <location>
        <begin position="938"/>
        <end position="963"/>
    </location>
</feature>
<reference evidence="5 6" key="1">
    <citation type="submission" date="2019-03" db="EMBL/GenBank/DDBJ databases">
        <title>Genomics of glacier-inhabiting Cryobacterium strains.</title>
        <authorList>
            <person name="Liu Q."/>
            <person name="Xin Y.-H."/>
        </authorList>
    </citation>
    <scope>NUCLEOTIDE SEQUENCE [LARGE SCALE GENOMIC DNA]</scope>
    <source>
        <strain evidence="5 6">CGMCC 1.10440</strain>
    </source>
</reference>
<protein>
    <recommendedName>
        <fullName evidence="4">Bacterial Ig domain-containing protein</fullName>
    </recommendedName>
</protein>
<feature type="region of interest" description="Disordered" evidence="1">
    <location>
        <begin position="1001"/>
        <end position="1023"/>
    </location>
</feature>
<dbReference type="GO" id="GO:0005975">
    <property type="term" value="P:carbohydrate metabolic process"/>
    <property type="evidence" value="ECO:0007669"/>
    <property type="project" value="UniProtKB-ARBA"/>
</dbReference>
<evidence type="ECO:0000256" key="3">
    <source>
        <dbReference type="SAM" id="SignalP"/>
    </source>
</evidence>
<dbReference type="Pfam" id="PF17936">
    <property type="entry name" value="Big_6"/>
    <property type="match status" value="1"/>
</dbReference>
<dbReference type="InterPro" id="IPR013783">
    <property type="entry name" value="Ig-like_fold"/>
</dbReference>
<feature type="transmembrane region" description="Helical" evidence="2">
    <location>
        <begin position="697"/>
        <end position="720"/>
    </location>
</feature>
<feature type="transmembrane region" description="Helical" evidence="2">
    <location>
        <begin position="969"/>
        <end position="990"/>
    </location>
</feature>
<feature type="transmembrane region" description="Helical" evidence="2">
    <location>
        <begin position="905"/>
        <end position="926"/>
    </location>
</feature>
<feature type="domain" description="Bacterial Ig" evidence="4">
    <location>
        <begin position="350"/>
        <end position="419"/>
    </location>
</feature>
<feature type="transmembrane region" description="Helical" evidence="2">
    <location>
        <begin position="784"/>
        <end position="808"/>
    </location>
</feature>
<feature type="transmembrane region" description="Helical" evidence="2">
    <location>
        <begin position="844"/>
        <end position="860"/>
    </location>
</feature>
<feature type="compositionally biased region" description="Low complexity" evidence="1">
    <location>
        <begin position="653"/>
        <end position="667"/>
    </location>
</feature>
<keyword evidence="2" id="KW-1133">Transmembrane helix</keyword>
<keyword evidence="3" id="KW-0732">Signal</keyword>
<feature type="signal peptide" evidence="3">
    <location>
        <begin position="1"/>
        <end position="29"/>
    </location>
</feature>
<feature type="transmembrane region" description="Helical" evidence="2">
    <location>
        <begin position="755"/>
        <end position="772"/>
    </location>
</feature>
<dbReference type="Gene3D" id="2.60.40.10">
    <property type="entry name" value="Immunoglobulins"/>
    <property type="match status" value="3"/>
</dbReference>
<feature type="transmembrane region" description="Helical" evidence="2">
    <location>
        <begin position="820"/>
        <end position="838"/>
    </location>
</feature>
<dbReference type="NCBIfam" id="NF033510">
    <property type="entry name" value="Ca_tandemer"/>
    <property type="match status" value="1"/>
</dbReference>
<organism evidence="5 6">
    <name type="scientific">Terrimesophilobacter mesophilus</name>
    <dbReference type="NCBI Taxonomy" id="433647"/>
    <lineage>
        <taxon>Bacteria</taxon>
        <taxon>Bacillati</taxon>
        <taxon>Actinomycetota</taxon>
        <taxon>Actinomycetes</taxon>
        <taxon>Micrococcales</taxon>
        <taxon>Microbacteriaceae</taxon>
        <taxon>Terrimesophilobacter</taxon>
    </lineage>
</organism>
<comment type="caution">
    <text evidence="5">The sequence shown here is derived from an EMBL/GenBank/DDBJ whole genome shotgun (WGS) entry which is preliminary data.</text>
</comment>
<feature type="region of interest" description="Disordered" evidence="1">
    <location>
        <begin position="646"/>
        <end position="683"/>
    </location>
</feature>
<proteinExistence type="predicted"/>
<feature type="chain" id="PRO_5043882075" description="Bacterial Ig domain-containing protein" evidence="3">
    <location>
        <begin position="30"/>
        <end position="1023"/>
    </location>
</feature>
<keyword evidence="6" id="KW-1185">Reference proteome</keyword>